<keyword evidence="4" id="KW-1185">Reference proteome</keyword>
<feature type="domain" description="Apple" evidence="2">
    <location>
        <begin position="20"/>
        <end position="60"/>
    </location>
</feature>
<feature type="compositionally biased region" description="Low complexity" evidence="1">
    <location>
        <begin position="64"/>
        <end position="92"/>
    </location>
</feature>
<protein>
    <recommendedName>
        <fullName evidence="2">Apple domain-containing protein</fullName>
    </recommendedName>
</protein>
<dbReference type="AlphaFoldDB" id="A0A3P7JMN8"/>
<evidence type="ECO:0000313" key="4">
    <source>
        <dbReference type="Proteomes" id="UP000270094"/>
    </source>
</evidence>
<evidence type="ECO:0000313" key="3">
    <source>
        <dbReference type="EMBL" id="VDM84616.1"/>
    </source>
</evidence>
<dbReference type="Pfam" id="PF00024">
    <property type="entry name" value="PAN_1"/>
    <property type="match status" value="1"/>
</dbReference>
<feature type="region of interest" description="Disordered" evidence="1">
    <location>
        <begin position="59"/>
        <end position="140"/>
    </location>
</feature>
<feature type="compositionally biased region" description="Low complexity" evidence="1">
    <location>
        <begin position="129"/>
        <end position="140"/>
    </location>
</feature>
<organism evidence="3 4">
    <name type="scientific">Strongylus vulgaris</name>
    <name type="common">Blood worm</name>
    <dbReference type="NCBI Taxonomy" id="40348"/>
    <lineage>
        <taxon>Eukaryota</taxon>
        <taxon>Metazoa</taxon>
        <taxon>Ecdysozoa</taxon>
        <taxon>Nematoda</taxon>
        <taxon>Chromadorea</taxon>
        <taxon>Rhabditida</taxon>
        <taxon>Rhabditina</taxon>
        <taxon>Rhabditomorpha</taxon>
        <taxon>Strongyloidea</taxon>
        <taxon>Strongylidae</taxon>
        <taxon>Strongylus</taxon>
    </lineage>
</organism>
<dbReference type="OrthoDB" id="5872028at2759"/>
<evidence type="ECO:0000259" key="2">
    <source>
        <dbReference type="Pfam" id="PF00024"/>
    </source>
</evidence>
<evidence type="ECO:0000256" key="1">
    <source>
        <dbReference type="SAM" id="MobiDB-lite"/>
    </source>
</evidence>
<sequence length="140" mass="14631">MPFSERPPEFHAPFELDIPTDSIELCATRCYQDGCSGAKYNPSSGTCSLAYDDKQFYSDKNSAEVSTTVTPASPSSTATTEGTEGTEGPQGTEGIGSSEQTTTGPEASGSTPMSKKEEEGPQMPPPSSPSKSISSTFQKG</sequence>
<reference evidence="3 4" key="1">
    <citation type="submission" date="2018-11" db="EMBL/GenBank/DDBJ databases">
        <authorList>
            <consortium name="Pathogen Informatics"/>
        </authorList>
    </citation>
    <scope>NUCLEOTIDE SEQUENCE [LARGE SCALE GENOMIC DNA]</scope>
</reference>
<dbReference type="InterPro" id="IPR003609">
    <property type="entry name" value="Pan_app"/>
</dbReference>
<dbReference type="EMBL" id="UYYB01131531">
    <property type="protein sequence ID" value="VDM84616.1"/>
    <property type="molecule type" value="Genomic_DNA"/>
</dbReference>
<proteinExistence type="predicted"/>
<dbReference type="Proteomes" id="UP000270094">
    <property type="component" value="Unassembled WGS sequence"/>
</dbReference>
<name>A0A3P7JMN8_STRVU</name>
<accession>A0A3P7JMN8</accession>
<gene>
    <name evidence="3" type="ORF">SVUK_LOCUS19614</name>
</gene>
<feature type="compositionally biased region" description="Polar residues" evidence="1">
    <location>
        <begin position="95"/>
        <end position="113"/>
    </location>
</feature>